<dbReference type="InterPro" id="IPR037401">
    <property type="entry name" value="SnoaL-like"/>
</dbReference>
<proteinExistence type="predicted"/>
<dbReference type="EMBL" id="SJSL01000002">
    <property type="protein sequence ID" value="TCD01399.1"/>
    <property type="molecule type" value="Genomic_DNA"/>
</dbReference>
<dbReference type="Pfam" id="PF12680">
    <property type="entry name" value="SnoaL_2"/>
    <property type="match status" value="1"/>
</dbReference>
<keyword evidence="1" id="KW-1133">Transmembrane helix</keyword>
<organism evidence="3 4">
    <name type="scientific">Pedobacter psychroterrae</name>
    <dbReference type="NCBI Taxonomy" id="2530453"/>
    <lineage>
        <taxon>Bacteria</taxon>
        <taxon>Pseudomonadati</taxon>
        <taxon>Bacteroidota</taxon>
        <taxon>Sphingobacteriia</taxon>
        <taxon>Sphingobacteriales</taxon>
        <taxon>Sphingobacteriaceae</taxon>
        <taxon>Pedobacter</taxon>
    </lineage>
</organism>
<accession>A0A4R0NMG1</accession>
<evidence type="ECO:0000259" key="2">
    <source>
        <dbReference type="Pfam" id="PF12680"/>
    </source>
</evidence>
<protein>
    <submittedName>
        <fullName evidence="3">Nuclear transport factor 2 family protein</fullName>
    </submittedName>
</protein>
<feature type="transmembrane region" description="Helical" evidence="1">
    <location>
        <begin position="20"/>
        <end position="42"/>
    </location>
</feature>
<dbReference type="OrthoDB" id="6657864at2"/>
<dbReference type="Proteomes" id="UP000293347">
    <property type="component" value="Unassembled WGS sequence"/>
</dbReference>
<dbReference type="AlphaFoldDB" id="A0A4R0NMG1"/>
<dbReference type="Gene3D" id="3.10.450.50">
    <property type="match status" value="1"/>
</dbReference>
<dbReference type="InterPro" id="IPR032710">
    <property type="entry name" value="NTF2-like_dom_sf"/>
</dbReference>
<sequence>MGKEPDVPVDSITMSMVTKFFGVSCSSVLFFSSSAFFGYYLIRNMIGSAVFSRFVVNEAALSTDDTTLKTVQAFLGAMGARNLDAIVALFAEQVDWYIPGNDKLAPWLGKRTGKKAVRDFFALLAMTANARANAEVKYLFW</sequence>
<name>A0A4R0NMG1_9SPHI</name>
<evidence type="ECO:0000313" key="4">
    <source>
        <dbReference type="Proteomes" id="UP000293347"/>
    </source>
</evidence>
<keyword evidence="1" id="KW-0472">Membrane</keyword>
<feature type="domain" description="SnoaL-like" evidence="2">
    <location>
        <begin position="71"/>
        <end position="124"/>
    </location>
</feature>
<evidence type="ECO:0000313" key="3">
    <source>
        <dbReference type="EMBL" id="TCD01399.1"/>
    </source>
</evidence>
<keyword evidence="1" id="KW-0812">Transmembrane</keyword>
<gene>
    <name evidence="3" type="ORF">EZ437_11680</name>
</gene>
<dbReference type="RefSeq" id="WP_131596183.1">
    <property type="nucleotide sequence ID" value="NZ_SJSL01000002.1"/>
</dbReference>
<keyword evidence="4" id="KW-1185">Reference proteome</keyword>
<comment type="caution">
    <text evidence="3">The sequence shown here is derived from an EMBL/GenBank/DDBJ whole genome shotgun (WGS) entry which is preliminary data.</text>
</comment>
<dbReference type="SUPFAM" id="SSF54427">
    <property type="entry name" value="NTF2-like"/>
    <property type="match status" value="1"/>
</dbReference>
<evidence type="ECO:0000256" key="1">
    <source>
        <dbReference type="SAM" id="Phobius"/>
    </source>
</evidence>
<reference evidence="3 4" key="1">
    <citation type="submission" date="2019-02" db="EMBL/GenBank/DDBJ databases">
        <title>Pedobacter sp. RP-1-14 sp. nov., isolated from Arctic soil.</title>
        <authorList>
            <person name="Dahal R.H."/>
        </authorList>
    </citation>
    <scope>NUCLEOTIDE SEQUENCE [LARGE SCALE GENOMIC DNA]</scope>
    <source>
        <strain evidence="3 4">RP-1-14</strain>
    </source>
</reference>